<proteinExistence type="predicted"/>
<keyword evidence="6" id="KW-0456">Lyase</keyword>
<dbReference type="AlphaFoldDB" id="A0A6J6NJN1"/>
<dbReference type="GO" id="GO:0044205">
    <property type="term" value="P:'de novo' UMP biosynthetic process"/>
    <property type="evidence" value="ECO:0007669"/>
    <property type="project" value="UniProtKB-UniPathway"/>
</dbReference>
<evidence type="ECO:0000256" key="7">
    <source>
        <dbReference type="ARBA" id="ARBA00033428"/>
    </source>
</evidence>
<dbReference type="InterPro" id="IPR001754">
    <property type="entry name" value="OMPdeCOase_dom"/>
</dbReference>
<sequence length="245" mass="25854">MVLHIERHEMTASRAPIAIALDTNEIDIAKEWVALTSPHISTMKLGLEFFTRFGVSGVAAVMEHARGAQLFLDLKLHDIPNTVAGAARSVAGLTPTYLTVHASGGAAMISAAAKALPDTRITAVTVLTSLAPGDLAEMGFPSDISLLVKGLAISAVRAGARAIVCSPHEVRMLREVLPREIHLLTPGVRPPGSTQDDQERVATPAEALSHGADLVVIGRPITSLWNPHSPHLMSEGLAEMIAGLE</sequence>
<evidence type="ECO:0000256" key="2">
    <source>
        <dbReference type="ARBA" id="ARBA00012321"/>
    </source>
</evidence>
<dbReference type="GO" id="GO:0005829">
    <property type="term" value="C:cytosol"/>
    <property type="evidence" value="ECO:0007669"/>
    <property type="project" value="TreeGrafter"/>
</dbReference>
<evidence type="ECO:0000256" key="3">
    <source>
        <dbReference type="ARBA" id="ARBA00021923"/>
    </source>
</evidence>
<dbReference type="InterPro" id="IPR014732">
    <property type="entry name" value="OMPdecase"/>
</dbReference>
<dbReference type="PROSITE" id="PS00156">
    <property type="entry name" value="OMPDECASE"/>
    <property type="match status" value="1"/>
</dbReference>
<protein>
    <recommendedName>
        <fullName evidence="3">Orotidine 5'-phosphate decarboxylase</fullName>
        <ecNumber evidence="2">4.1.1.23</ecNumber>
    </recommendedName>
    <alternativeName>
        <fullName evidence="7">OMP decarboxylase</fullName>
    </alternativeName>
</protein>
<evidence type="ECO:0000313" key="9">
    <source>
        <dbReference type="EMBL" id="CAB4684593.1"/>
    </source>
</evidence>
<dbReference type="InterPro" id="IPR011060">
    <property type="entry name" value="RibuloseP-bd_barrel"/>
</dbReference>
<dbReference type="UniPathway" id="UPA00070">
    <property type="reaction ID" value="UER00120"/>
</dbReference>
<dbReference type="PANTHER" id="PTHR32119">
    <property type="entry name" value="OROTIDINE 5'-PHOSPHATE DECARBOXYLASE"/>
    <property type="match status" value="1"/>
</dbReference>
<evidence type="ECO:0000256" key="1">
    <source>
        <dbReference type="ARBA" id="ARBA00004861"/>
    </source>
</evidence>
<dbReference type="SMART" id="SM00934">
    <property type="entry name" value="OMPdecase"/>
    <property type="match status" value="1"/>
</dbReference>
<evidence type="ECO:0000259" key="8">
    <source>
        <dbReference type="SMART" id="SM00934"/>
    </source>
</evidence>
<evidence type="ECO:0000256" key="4">
    <source>
        <dbReference type="ARBA" id="ARBA00022793"/>
    </source>
</evidence>
<dbReference type="SUPFAM" id="SSF51366">
    <property type="entry name" value="Ribulose-phoshate binding barrel"/>
    <property type="match status" value="1"/>
</dbReference>
<name>A0A6J6NJN1_9ZZZZ</name>
<dbReference type="CDD" id="cd04725">
    <property type="entry name" value="OMP_decarboxylase_like"/>
    <property type="match status" value="1"/>
</dbReference>
<dbReference type="PANTHER" id="PTHR32119:SF2">
    <property type="entry name" value="OROTIDINE 5'-PHOSPHATE DECARBOXYLASE"/>
    <property type="match status" value="1"/>
</dbReference>
<keyword evidence="4" id="KW-0210">Decarboxylase</keyword>
<dbReference type="EMBL" id="CAEZXN010000002">
    <property type="protein sequence ID" value="CAB4684593.1"/>
    <property type="molecule type" value="Genomic_DNA"/>
</dbReference>
<organism evidence="9">
    <name type="scientific">freshwater metagenome</name>
    <dbReference type="NCBI Taxonomy" id="449393"/>
    <lineage>
        <taxon>unclassified sequences</taxon>
        <taxon>metagenomes</taxon>
        <taxon>ecological metagenomes</taxon>
    </lineage>
</organism>
<feature type="domain" description="Orotidine 5'-phosphate decarboxylase" evidence="8">
    <location>
        <begin position="16"/>
        <end position="237"/>
    </location>
</feature>
<dbReference type="InterPro" id="IPR018089">
    <property type="entry name" value="OMPdecase_AS"/>
</dbReference>
<dbReference type="GO" id="GO:0006207">
    <property type="term" value="P:'de novo' pyrimidine nucleobase biosynthetic process"/>
    <property type="evidence" value="ECO:0007669"/>
    <property type="project" value="InterPro"/>
</dbReference>
<dbReference type="GO" id="GO:0004590">
    <property type="term" value="F:orotidine-5'-phosphate decarboxylase activity"/>
    <property type="evidence" value="ECO:0007669"/>
    <property type="project" value="UniProtKB-EC"/>
</dbReference>
<dbReference type="Pfam" id="PF00215">
    <property type="entry name" value="OMPdecase"/>
    <property type="match status" value="1"/>
</dbReference>
<dbReference type="InterPro" id="IPR013785">
    <property type="entry name" value="Aldolase_TIM"/>
</dbReference>
<dbReference type="NCBIfam" id="TIGR01740">
    <property type="entry name" value="pyrF"/>
    <property type="match status" value="1"/>
</dbReference>
<comment type="pathway">
    <text evidence="1">Pyrimidine metabolism; UMP biosynthesis via de novo pathway; UMP from orotate: step 2/2.</text>
</comment>
<evidence type="ECO:0000256" key="5">
    <source>
        <dbReference type="ARBA" id="ARBA00022975"/>
    </source>
</evidence>
<accession>A0A6J6NJN1</accession>
<gene>
    <name evidence="9" type="ORF">UFOPK2423_00181</name>
</gene>
<dbReference type="EC" id="4.1.1.23" evidence="2"/>
<dbReference type="NCBIfam" id="NF001273">
    <property type="entry name" value="PRK00230.1"/>
    <property type="match status" value="1"/>
</dbReference>
<dbReference type="Gene3D" id="3.20.20.70">
    <property type="entry name" value="Aldolase class I"/>
    <property type="match status" value="1"/>
</dbReference>
<reference evidence="9" key="1">
    <citation type="submission" date="2020-05" db="EMBL/GenBank/DDBJ databases">
        <authorList>
            <person name="Chiriac C."/>
            <person name="Salcher M."/>
            <person name="Ghai R."/>
            <person name="Kavagutti S V."/>
        </authorList>
    </citation>
    <scope>NUCLEOTIDE SEQUENCE</scope>
</reference>
<evidence type="ECO:0000256" key="6">
    <source>
        <dbReference type="ARBA" id="ARBA00023239"/>
    </source>
</evidence>
<keyword evidence="5" id="KW-0665">Pyrimidine biosynthesis</keyword>